<name>A0A1M5ASY5_9FLAO</name>
<dbReference type="STRING" id="1302685.SAMN05444408_1157"/>
<keyword evidence="3" id="KW-1185">Reference proteome</keyword>
<gene>
    <name evidence="2" type="ORF">SAMN05444408_1157</name>
</gene>
<proteinExistence type="predicted"/>
<feature type="compositionally biased region" description="Basic and acidic residues" evidence="1">
    <location>
        <begin position="61"/>
        <end position="70"/>
    </location>
</feature>
<dbReference type="EMBL" id="FQVO01000015">
    <property type="protein sequence ID" value="SHF33349.1"/>
    <property type="molecule type" value="Genomic_DNA"/>
</dbReference>
<dbReference type="RefSeq" id="WP_072885832.1">
    <property type="nucleotide sequence ID" value="NZ_FQVO01000015.1"/>
</dbReference>
<sequence length="70" mass="7748">MEEKNNLEKEFETNENGNNSNDSRGENETSKTQESTPPTTHVDPPPTTSPEGAGEIIKPIGGRERNPKKR</sequence>
<dbReference type="Proteomes" id="UP000184236">
    <property type="component" value="Unassembled WGS sequence"/>
</dbReference>
<accession>A0A1M5ASY5</accession>
<protein>
    <submittedName>
        <fullName evidence="2">Uncharacterized protein</fullName>
    </submittedName>
</protein>
<dbReference type="AlphaFoldDB" id="A0A1M5ASY5"/>
<feature type="region of interest" description="Disordered" evidence="1">
    <location>
        <begin position="1"/>
        <end position="70"/>
    </location>
</feature>
<evidence type="ECO:0000313" key="3">
    <source>
        <dbReference type="Proteomes" id="UP000184236"/>
    </source>
</evidence>
<organism evidence="2 3">
    <name type="scientific">Chryseobacterium takakiae</name>
    <dbReference type="NCBI Taxonomy" id="1302685"/>
    <lineage>
        <taxon>Bacteria</taxon>
        <taxon>Pseudomonadati</taxon>
        <taxon>Bacteroidota</taxon>
        <taxon>Flavobacteriia</taxon>
        <taxon>Flavobacteriales</taxon>
        <taxon>Weeksellaceae</taxon>
        <taxon>Chryseobacterium group</taxon>
        <taxon>Chryseobacterium</taxon>
    </lineage>
</organism>
<evidence type="ECO:0000313" key="2">
    <source>
        <dbReference type="EMBL" id="SHF33349.1"/>
    </source>
</evidence>
<feature type="compositionally biased region" description="Basic and acidic residues" evidence="1">
    <location>
        <begin position="1"/>
        <end position="12"/>
    </location>
</feature>
<reference evidence="3" key="1">
    <citation type="submission" date="2016-11" db="EMBL/GenBank/DDBJ databases">
        <authorList>
            <person name="Varghese N."/>
            <person name="Submissions S."/>
        </authorList>
    </citation>
    <scope>NUCLEOTIDE SEQUENCE [LARGE SCALE GENOMIC DNA]</scope>
    <source>
        <strain evidence="3">DSM 26898</strain>
    </source>
</reference>
<dbReference type="OrthoDB" id="9928704at2"/>
<evidence type="ECO:0000256" key="1">
    <source>
        <dbReference type="SAM" id="MobiDB-lite"/>
    </source>
</evidence>